<dbReference type="Gene3D" id="3.30.70.20">
    <property type="match status" value="1"/>
</dbReference>
<dbReference type="Pfam" id="PF14697">
    <property type="entry name" value="Fer4_21"/>
    <property type="match status" value="1"/>
</dbReference>
<dbReference type="InterPro" id="IPR017896">
    <property type="entry name" value="4Fe4S_Fe-S-bd"/>
</dbReference>
<proteinExistence type="predicted"/>
<dbReference type="InterPro" id="IPR014729">
    <property type="entry name" value="Rossmann-like_a/b/a_fold"/>
</dbReference>
<dbReference type="EMBL" id="DSKP01000104">
    <property type="protein sequence ID" value="HEB48743.1"/>
    <property type="molecule type" value="Genomic_DNA"/>
</dbReference>
<evidence type="ECO:0000259" key="1">
    <source>
        <dbReference type="PROSITE" id="PS51379"/>
    </source>
</evidence>
<dbReference type="CDD" id="cd23947">
    <property type="entry name" value="PAPS_reductase-like_YbdN"/>
    <property type="match status" value="1"/>
</dbReference>
<comment type="caution">
    <text evidence="2">The sequence shown here is derived from an EMBL/GenBank/DDBJ whole genome shotgun (WGS) entry which is preliminary data.</text>
</comment>
<feature type="domain" description="4Fe-4S ferredoxin-type" evidence="1">
    <location>
        <begin position="550"/>
        <end position="579"/>
    </location>
</feature>
<gene>
    <name evidence="2" type="ORF">ENP77_02985</name>
</gene>
<dbReference type="InterPro" id="IPR002500">
    <property type="entry name" value="PAPS_reduct_dom"/>
</dbReference>
<dbReference type="AlphaFoldDB" id="A0A7C1T9Y6"/>
<accession>A0A7C1T9Y6</accession>
<dbReference type="SUPFAM" id="SSF54862">
    <property type="entry name" value="4Fe-4S ferredoxins"/>
    <property type="match status" value="1"/>
</dbReference>
<dbReference type="GO" id="GO:0016491">
    <property type="term" value="F:oxidoreductase activity"/>
    <property type="evidence" value="ECO:0007669"/>
    <property type="project" value="UniProtKB-ARBA"/>
</dbReference>
<dbReference type="InterPro" id="IPR017900">
    <property type="entry name" value="4Fe4S_Fe_S_CS"/>
</dbReference>
<dbReference type="PANTHER" id="PTHR43196">
    <property type="entry name" value="SULFATE ADENYLYLTRANSFERASE SUBUNIT 2"/>
    <property type="match status" value="1"/>
</dbReference>
<dbReference type="PROSITE" id="PS51379">
    <property type="entry name" value="4FE4S_FER_2"/>
    <property type="match status" value="2"/>
</dbReference>
<dbReference type="Gene3D" id="3.40.50.620">
    <property type="entry name" value="HUPs"/>
    <property type="match status" value="1"/>
</dbReference>
<dbReference type="PANTHER" id="PTHR43196:SF2">
    <property type="entry name" value="PHOSPHOADENOSINE PHOSPHOSULFATE REDUCTASE"/>
    <property type="match status" value="1"/>
</dbReference>
<evidence type="ECO:0000313" key="2">
    <source>
        <dbReference type="EMBL" id="HEB48743.1"/>
    </source>
</evidence>
<feature type="domain" description="4Fe-4S ferredoxin-type" evidence="1">
    <location>
        <begin position="580"/>
        <end position="609"/>
    </location>
</feature>
<protein>
    <submittedName>
        <fullName evidence="2">4Fe-4S dicluster domain-containing protein</fullName>
    </submittedName>
</protein>
<dbReference type="InterPro" id="IPR050128">
    <property type="entry name" value="Sulfate_adenylyltrnsfr_sub2"/>
</dbReference>
<name>A0A7C1T9Y6_THEPE</name>
<reference evidence="2" key="1">
    <citation type="journal article" date="2020" name="mSystems">
        <title>Genome- and Community-Level Interaction Insights into Carbon Utilization and Element Cycling Functions of Hydrothermarchaeota in Hydrothermal Sediment.</title>
        <authorList>
            <person name="Zhou Z."/>
            <person name="Liu Y."/>
            <person name="Xu W."/>
            <person name="Pan J."/>
            <person name="Luo Z.H."/>
            <person name="Li M."/>
        </authorList>
    </citation>
    <scope>NUCLEOTIDE SEQUENCE [LARGE SCALE GENOMIC DNA]</scope>
    <source>
        <strain evidence="2">SpSt-25</strain>
    </source>
</reference>
<dbReference type="SUPFAM" id="SSF52402">
    <property type="entry name" value="Adenine nucleotide alpha hydrolases-like"/>
    <property type="match status" value="1"/>
</dbReference>
<dbReference type="NCBIfam" id="NF010367">
    <property type="entry name" value="PRK13795.1-2"/>
    <property type="match status" value="1"/>
</dbReference>
<sequence>MKSKVEVLKRVAATTYWGLSSNSPLLRESYSEPSARVRLSPPGDCRPSLGFHMKLFLRTVEDYFGSANAAWRVLPRRKTVLANKIQYPDHAEEIVVDGQVVGHFIYDVSHGVRRWRFRPLYALVSRMVEEEAGYFAIVDAPKLSRGYVFKKDRLLKKNLPERRDEYVALATRDMRYLGVGAVLRGERVYVLKSWTRRPYSFGDKDPSILEVVRHNEETLRELEEEAVAFVQSIHEKYRLPVVVSFSGGKDSLVTLKIAVETLGPEKVTILFNNTGIEFPETVRYVYHVAESMGVKLLVADAGDAFWRAVRVFGPPARDYRWCCKVAKLAPIGRLVKENFPDGVLSLVGQRRFESASRALSPRVWRNIWLPKVIAASPILDWTALAVWLYIYWRRLPVNKLYYMGFDRLGCWLCPAVELGELDLLEKWERNLAQTWSSYLLYFASSKGLPRAWVDMGLWRWVSPPRDILRVSGDIRLPEGRDQAALLIRESSTRYVLRPGHPSEVKPSKLLNMLSSLPLLKEKIAAVEEVGGYLLITMKQPLTEEEVKELEKASLRAYSCVQCMECATWCPQQAIARDPEGGVRILEDRCSGCGLCNKKCPLAEYVPRARETTGKARVS</sequence>
<dbReference type="PROSITE" id="PS00198">
    <property type="entry name" value="4FE4S_FER_1"/>
    <property type="match status" value="2"/>
</dbReference>
<dbReference type="Pfam" id="PF01507">
    <property type="entry name" value="PAPS_reduct"/>
    <property type="match status" value="1"/>
</dbReference>
<organism evidence="2">
    <name type="scientific">Thermofilum pendens</name>
    <dbReference type="NCBI Taxonomy" id="2269"/>
    <lineage>
        <taxon>Archaea</taxon>
        <taxon>Thermoproteota</taxon>
        <taxon>Thermoprotei</taxon>
        <taxon>Thermofilales</taxon>
        <taxon>Thermofilaceae</taxon>
        <taxon>Thermofilum</taxon>
    </lineage>
</organism>